<protein>
    <submittedName>
        <fullName evidence="1">Uncharacterized protein</fullName>
    </submittedName>
</protein>
<gene>
    <name evidence="1" type="ORF">B0H17DRAFT_935690</name>
</gene>
<name>A0AAD7GJE3_MYCRO</name>
<sequence length="155" mass="18111">PEWLDFALQAISKEPLGECFNALIALWMALERGYGYKNPGKGLAATTRPKEVSTWITVQTAQYCYRGKCGGLRESWWKWWRTFQPKWRTIVNSYMWPQHDQRQELVTAADWAALRHPGPNGIFLLVLMLYWWGRAFCRMISGRGWIRAATSGLRR</sequence>
<organism evidence="1 2">
    <name type="scientific">Mycena rosella</name>
    <name type="common">Pink bonnet</name>
    <name type="synonym">Agaricus rosellus</name>
    <dbReference type="NCBI Taxonomy" id="1033263"/>
    <lineage>
        <taxon>Eukaryota</taxon>
        <taxon>Fungi</taxon>
        <taxon>Dikarya</taxon>
        <taxon>Basidiomycota</taxon>
        <taxon>Agaricomycotina</taxon>
        <taxon>Agaricomycetes</taxon>
        <taxon>Agaricomycetidae</taxon>
        <taxon>Agaricales</taxon>
        <taxon>Marasmiineae</taxon>
        <taxon>Mycenaceae</taxon>
        <taxon>Mycena</taxon>
    </lineage>
</organism>
<evidence type="ECO:0000313" key="2">
    <source>
        <dbReference type="Proteomes" id="UP001221757"/>
    </source>
</evidence>
<feature type="non-terminal residue" evidence="1">
    <location>
        <position position="155"/>
    </location>
</feature>
<keyword evidence="2" id="KW-1185">Reference proteome</keyword>
<evidence type="ECO:0000313" key="1">
    <source>
        <dbReference type="EMBL" id="KAJ7690742.1"/>
    </source>
</evidence>
<accession>A0AAD7GJE3</accession>
<reference evidence="1" key="1">
    <citation type="submission" date="2023-03" db="EMBL/GenBank/DDBJ databases">
        <title>Massive genome expansion in bonnet fungi (Mycena s.s.) driven by repeated elements and novel gene families across ecological guilds.</title>
        <authorList>
            <consortium name="Lawrence Berkeley National Laboratory"/>
            <person name="Harder C.B."/>
            <person name="Miyauchi S."/>
            <person name="Viragh M."/>
            <person name="Kuo A."/>
            <person name="Thoen E."/>
            <person name="Andreopoulos B."/>
            <person name="Lu D."/>
            <person name="Skrede I."/>
            <person name="Drula E."/>
            <person name="Henrissat B."/>
            <person name="Morin E."/>
            <person name="Kohler A."/>
            <person name="Barry K."/>
            <person name="LaButti K."/>
            <person name="Morin E."/>
            <person name="Salamov A."/>
            <person name="Lipzen A."/>
            <person name="Mereny Z."/>
            <person name="Hegedus B."/>
            <person name="Baldrian P."/>
            <person name="Stursova M."/>
            <person name="Weitz H."/>
            <person name="Taylor A."/>
            <person name="Grigoriev I.V."/>
            <person name="Nagy L.G."/>
            <person name="Martin F."/>
            <person name="Kauserud H."/>
        </authorList>
    </citation>
    <scope>NUCLEOTIDE SEQUENCE</scope>
    <source>
        <strain evidence="1">CBHHK067</strain>
    </source>
</reference>
<comment type="caution">
    <text evidence="1">The sequence shown here is derived from an EMBL/GenBank/DDBJ whole genome shotgun (WGS) entry which is preliminary data.</text>
</comment>
<proteinExistence type="predicted"/>
<dbReference type="AlphaFoldDB" id="A0AAD7GJE3"/>
<dbReference type="EMBL" id="JARKIE010000063">
    <property type="protein sequence ID" value="KAJ7690742.1"/>
    <property type="molecule type" value="Genomic_DNA"/>
</dbReference>
<dbReference type="Proteomes" id="UP001221757">
    <property type="component" value="Unassembled WGS sequence"/>
</dbReference>